<keyword evidence="2" id="KW-0812">Transmembrane</keyword>
<accession>A0A7W9M2D1</accession>
<evidence type="ECO:0000313" key="3">
    <source>
        <dbReference type="EMBL" id="MBB5804822.1"/>
    </source>
</evidence>
<feature type="region of interest" description="Disordered" evidence="1">
    <location>
        <begin position="1"/>
        <end position="40"/>
    </location>
</feature>
<protein>
    <submittedName>
        <fullName evidence="3">Uncharacterized protein</fullName>
    </submittedName>
</protein>
<evidence type="ECO:0000256" key="2">
    <source>
        <dbReference type="SAM" id="Phobius"/>
    </source>
</evidence>
<sequence length="215" mass="21914">MSDDSHDSSSSSSTDSSSSSDYGFDGGSYDAGPYDGGSGSDWDHSHGSHYSHHHDRRFRHGRKRRGHLDLSTAPPWVKVLTWVGSLTLIAGFVIIGLGIIDSAGGVSGGGATAGPHPFPGGGIAGDPFPGEAFPGGGIPGDPFPGGIPENERLITVDGHVVDLDSGTFVDPGARSSRAAGPVEATNYIGLGIGLFVVGLLLSAVAALGHSTSRRR</sequence>
<feature type="compositionally biased region" description="Low complexity" evidence="1">
    <location>
        <begin position="8"/>
        <end position="21"/>
    </location>
</feature>
<comment type="caution">
    <text evidence="3">The sequence shown here is derived from an EMBL/GenBank/DDBJ whole genome shotgun (WGS) entry which is preliminary data.</text>
</comment>
<gene>
    <name evidence="3" type="ORF">F4560_004590</name>
</gene>
<keyword evidence="2" id="KW-1133">Transmembrane helix</keyword>
<feature type="transmembrane region" description="Helical" evidence="2">
    <location>
        <begin position="187"/>
        <end position="208"/>
    </location>
</feature>
<reference evidence="3 4" key="1">
    <citation type="submission" date="2020-08" db="EMBL/GenBank/DDBJ databases">
        <title>Sequencing the genomes of 1000 actinobacteria strains.</title>
        <authorList>
            <person name="Klenk H.-P."/>
        </authorList>
    </citation>
    <scope>NUCLEOTIDE SEQUENCE [LARGE SCALE GENOMIC DNA]</scope>
    <source>
        <strain evidence="3 4">DSM 45486</strain>
    </source>
</reference>
<dbReference type="Proteomes" id="UP000552097">
    <property type="component" value="Unassembled WGS sequence"/>
</dbReference>
<dbReference type="AlphaFoldDB" id="A0A7W9M2D1"/>
<evidence type="ECO:0000313" key="4">
    <source>
        <dbReference type="Proteomes" id="UP000552097"/>
    </source>
</evidence>
<evidence type="ECO:0000256" key="1">
    <source>
        <dbReference type="SAM" id="MobiDB-lite"/>
    </source>
</evidence>
<proteinExistence type="predicted"/>
<name>A0A7W9M2D1_9PSEU</name>
<organism evidence="3 4">
    <name type="scientific">Saccharothrix ecbatanensis</name>
    <dbReference type="NCBI Taxonomy" id="1105145"/>
    <lineage>
        <taxon>Bacteria</taxon>
        <taxon>Bacillati</taxon>
        <taxon>Actinomycetota</taxon>
        <taxon>Actinomycetes</taxon>
        <taxon>Pseudonocardiales</taxon>
        <taxon>Pseudonocardiaceae</taxon>
        <taxon>Saccharothrix</taxon>
    </lineage>
</organism>
<dbReference type="EMBL" id="JACHMO010000001">
    <property type="protein sequence ID" value="MBB5804822.1"/>
    <property type="molecule type" value="Genomic_DNA"/>
</dbReference>
<feature type="transmembrane region" description="Helical" evidence="2">
    <location>
        <begin position="79"/>
        <end position="100"/>
    </location>
</feature>
<keyword evidence="2" id="KW-0472">Membrane</keyword>
<keyword evidence="4" id="KW-1185">Reference proteome</keyword>
<dbReference type="RefSeq" id="WP_184922935.1">
    <property type="nucleotide sequence ID" value="NZ_JACHMO010000001.1"/>
</dbReference>